<dbReference type="EMBL" id="CP036280">
    <property type="protein sequence ID" value="QDU70288.1"/>
    <property type="molecule type" value="Genomic_DNA"/>
</dbReference>
<accession>A0A518BTI8</accession>
<feature type="signal peptide" evidence="1">
    <location>
        <begin position="1"/>
        <end position="18"/>
    </location>
</feature>
<dbReference type="RefSeq" id="WP_145444327.1">
    <property type="nucleotide sequence ID" value="NZ_CP036280.1"/>
</dbReference>
<evidence type="ECO:0000313" key="3">
    <source>
        <dbReference type="Proteomes" id="UP000320386"/>
    </source>
</evidence>
<feature type="chain" id="PRO_5021975220" evidence="1">
    <location>
        <begin position="19"/>
        <end position="71"/>
    </location>
</feature>
<protein>
    <submittedName>
        <fullName evidence="2">Uncharacterized protein</fullName>
    </submittedName>
</protein>
<dbReference type="Proteomes" id="UP000320386">
    <property type="component" value="Chromosome"/>
</dbReference>
<evidence type="ECO:0000313" key="2">
    <source>
        <dbReference type="EMBL" id="QDU70288.1"/>
    </source>
</evidence>
<dbReference type="PROSITE" id="PS51257">
    <property type="entry name" value="PROKAR_LIPOPROTEIN"/>
    <property type="match status" value="1"/>
</dbReference>
<name>A0A518BTI8_9BACT</name>
<evidence type="ECO:0000256" key="1">
    <source>
        <dbReference type="SAM" id="SignalP"/>
    </source>
</evidence>
<proteinExistence type="predicted"/>
<reference evidence="2 3" key="1">
    <citation type="submission" date="2019-02" db="EMBL/GenBank/DDBJ databases">
        <title>Deep-cultivation of Planctomycetes and their phenomic and genomic characterization uncovers novel biology.</title>
        <authorList>
            <person name="Wiegand S."/>
            <person name="Jogler M."/>
            <person name="Boedeker C."/>
            <person name="Pinto D."/>
            <person name="Vollmers J."/>
            <person name="Rivas-Marin E."/>
            <person name="Kohn T."/>
            <person name="Peeters S.H."/>
            <person name="Heuer A."/>
            <person name="Rast P."/>
            <person name="Oberbeckmann S."/>
            <person name="Bunk B."/>
            <person name="Jeske O."/>
            <person name="Meyerdierks A."/>
            <person name="Storesund J.E."/>
            <person name="Kallscheuer N."/>
            <person name="Luecker S."/>
            <person name="Lage O.M."/>
            <person name="Pohl T."/>
            <person name="Merkel B.J."/>
            <person name="Hornburger P."/>
            <person name="Mueller R.-W."/>
            <person name="Bruemmer F."/>
            <person name="Labrenz M."/>
            <person name="Spormann A.M."/>
            <person name="Op den Camp H."/>
            <person name="Overmann J."/>
            <person name="Amann R."/>
            <person name="Jetten M.S.M."/>
            <person name="Mascher T."/>
            <person name="Medema M.H."/>
            <person name="Devos D.P."/>
            <person name="Kaster A.-K."/>
            <person name="Ovreas L."/>
            <person name="Rohde M."/>
            <person name="Galperin M.Y."/>
            <person name="Jogler C."/>
        </authorList>
    </citation>
    <scope>NUCLEOTIDE SEQUENCE [LARGE SCALE GENOMIC DNA]</scope>
    <source>
        <strain evidence="2 3">Pan265</strain>
    </source>
</reference>
<gene>
    <name evidence="2" type="ORF">Pan265_01110</name>
</gene>
<organism evidence="2 3">
    <name type="scientific">Mucisphaera calidilacus</name>
    <dbReference type="NCBI Taxonomy" id="2527982"/>
    <lineage>
        <taxon>Bacteria</taxon>
        <taxon>Pseudomonadati</taxon>
        <taxon>Planctomycetota</taxon>
        <taxon>Phycisphaerae</taxon>
        <taxon>Phycisphaerales</taxon>
        <taxon>Phycisphaeraceae</taxon>
        <taxon>Mucisphaera</taxon>
    </lineage>
</organism>
<dbReference type="AlphaFoldDB" id="A0A518BTI8"/>
<keyword evidence="3" id="KW-1185">Reference proteome</keyword>
<keyword evidence="1" id="KW-0732">Signal</keyword>
<sequence precursor="true">MHRFSTLIAATSLTFALALTGGCKTNDGGGDAMILASETKTCSTSCDTPCDNGKAKTQSACCGGCGGESDE</sequence>
<dbReference type="KEGG" id="mcad:Pan265_01110"/>